<dbReference type="EMBL" id="NJCX01000011">
    <property type="protein sequence ID" value="PHM73431.1"/>
    <property type="molecule type" value="Genomic_DNA"/>
</dbReference>
<sequence>MTISAVIIGTMDRKPPFCHSLIGFKPFFAAFFLGERDVVIILVEAYLDIYQSNFNMRVISPREAGRYKTHLERRLV</sequence>
<dbReference type="Proteomes" id="UP000221101">
    <property type="component" value="Unassembled WGS sequence"/>
</dbReference>
<reference evidence="1 2" key="1">
    <citation type="journal article" date="2017" name="Nat. Microbiol.">
        <title>Natural product diversity associated with the nematode symbionts Photorhabdus and Xenorhabdus.</title>
        <authorList>
            <person name="Tobias N.J."/>
            <person name="Wolff H."/>
            <person name="Djahanschiri B."/>
            <person name="Grundmann F."/>
            <person name="Kronenwerth M."/>
            <person name="Shi Y.M."/>
            <person name="Simonyi S."/>
            <person name="Grun P."/>
            <person name="Shapiro-Ilan D."/>
            <person name="Pidot S.J."/>
            <person name="Stinear T.P."/>
            <person name="Ebersberger I."/>
            <person name="Bode H.B."/>
        </authorList>
    </citation>
    <scope>NUCLEOTIDE SEQUENCE [LARGE SCALE GENOMIC DNA]</scope>
    <source>
        <strain evidence="1 2">DSM 17907</strain>
    </source>
</reference>
<gene>
    <name evidence="1" type="ORF">Xkoz_01845</name>
</gene>
<evidence type="ECO:0000313" key="2">
    <source>
        <dbReference type="Proteomes" id="UP000221101"/>
    </source>
</evidence>
<evidence type="ECO:0000313" key="1">
    <source>
        <dbReference type="EMBL" id="PHM73431.1"/>
    </source>
</evidence>
<proteinExistence type="predicted"/>
<name>A0A2D0LCM8_9GAMM</name>
<protein>
    <submittedName>
        <fullName evidence="1">Uncharacterized protein</fullName>
    </submittedName>
</protein>
<accession>A0A2D0LCM8</accession>
<keyword evidence="2" id="KW-1185">Reference proteome</keyword>
<dbReference type="AlphaFoldDB" id="A0A2D0LCM8"/>
<organism evidence="1 2">
    <name type="scientific">Xenorhabdus kozodoii</name>
    <dbReference type="NCBI Taxonomy" id="351676"/>
    <lineage>
        <taxon>Bacteria</taxon>
        <taxon>Pseudomonadati</taxon>
        <taxon>Pseudomonadota</taxon>
        <taxon>Gammaproteobacteria</taxon>
        <taxon>Enterobacterales</taxon>
        <taxon>Morganellaceae</taxon>
        <taxon>Xenorhabdus</taxon>
    </lineage>
</organism>
<comment type="caution">
    <text evidence="1">The sequence shown here is derived from an EMBL/GenBank/DDBJ whole genome shotgun (WGS) entry which is preliminary data.</text>
</comment>